<evidence type="ECO:0000313" key="14">
    <source>
        <dbReference type="EMBL" id="PHZ84025.1"/>
    </source>
</evidence>
<dbReference type="InterPro" id="IPR036640">
    <property type="entry name" value="ABC1_TM_sf"/>
</dbReference>
<dbReference type="GO" id="GO:0034040">
    <property type="term" value="F:ATPase-coupled lipid transmembrane transporter activity"/>
    <property type="evidence" value="ECO:0007669"/>
    <property type="project" value="TreeGrafter"/>
</dbReference>
<evidence type="ECO:0000256" key="2">
    <source>
        <dbReference type="ARBA" id="ARBA00022448"/>
    </source>
</evidence>
<keyword evidence="5" id="KW-0547">Nucleotide-binding</keyword>
<dbReference type="GO" id="GO:0030253">
    <property type="term" value="P:protein secretion by the type I secretion system"/>
    <property type="evidence" value="ECO:0007669"/>
    <property type="project" value="InterPro"/>
</dbReference>
<evidence type="ECO:0000256" key="10">
    <source>
        <dbReference type="SAM" id="Phobius"/>
    </source>
</evidence>
<dbReference type="Pfam" id="PF03412">
    <property type="entry name" value="Peptidase_C39"/>
    <property type="match status" value="1"/>
</dbReference>
<feature type="compositionally biased region" description="Basic and acidic residues" evidence="9">
    <location>
        <begin position="126"/>
        <end position="137"/>
    </location>
</feature>
<dbReference type="SUPFAM" id="SSF52540">
    <property type="entry name" value="P-loop containing nucleoside triphosphate hydrolases"/>
    <property type="match status" value="1"/>
</dbReference>
<evidence type="ECO:0000256" key="8">
    <source>
        <dbReference type="ARBA" id="ARBA00023136"/>
    </source>
</evidence>
<dbReference type="Proteomes" id="UP000229730">
    <property type="component" value="Unassembled WGS sequence"/>
</dbReference>
<dbReference type="InterPro" id="IPR017871">
    <property type="entry name" value="ABC_transporter-like_CS"/>
</dbReference>
<feature type="transmembrane region" description="Helical" evidence="10">
    <location>
        <begin position="202"/>
        <end position="224"/>
    </location>
</feature>
<evidence type="ECO:0000256" key="6">
    <source>
        <dbReference type="ARBA" id="ARBA00022840"/>
    </source>
</evidence>
<feature type="transmembrane region" description="Helical" evidence="10">
    <location>
        <begin position="244"/>
        <end position="264"/>
    </location>
</feature>
<feature type="domain" description="ABC transmembrane type-1" evidence="12">
    <location>
        <begin position="206"/>
        <end position="485"/>
    </location>
</feature>
<dbReference type="GO" id="GO:0005524">
    <property type="term" value="F:ATP binding"/>
    <property type="evidence" value="ECO:0007669"/>
    <property type="project" value="UniProtKB-KW"/>
</dbReference>
<evidence type="ECO:0000256" key="1">
    <source>
        <dbReference type="ARBA" id="ARBA00004651"/>
    </source>
</evidence>
<feature type="transmembrane region" description="Helical" evidence="10">
    <location>
        <begin position="342"/>
        <end position="364"/>
    </location>
</feature>
<dbReference type="InterPro" id="IPR005074">
    <property type="entry name" value="Peptidase_C39"/>
</dbReference>
<keyword evidence="7 10" id="KW-1133">Transmembrane helix</keyword>
<dbReference type="PANTHER" id="PTHR24221:SF647">
    <property type="entry name" value="BLL6336 PROTEIN"/>
    <property type="match status" value="1"/>
</dbReference>
<dbReference type="Gene3D" id="1.20.1560.10">
    <property type="entry name" value="ABC transporter type 1, transmembrane domain"/>
    <property type="match status" value="1"/>
</dbReference>
<dbReference type="Pfam" id="PF00664">
    <property type="entry name" value="ABC_membrane"/>
    <property type="match status" value="1"/>
</dbReference>
<protein>
    <submittedName>
        <fullName evidence="14">Type I secretion system permease/ATPase</fullName>
    </submittedName>
</protein>
<feature type="domain" description="Peptidase C39" evidence="13">
    <location>
        <begin position="25"/>
        <end position="174"/>
    </location>
</feature>
<evidence type="ECO:0000259" key="11">
    <source>
        <dbReference type="PROSITE" id="PS50893"/>
    </source>
</evidence>
<dbReference type="FunFam" id="3.40.50.300:FF:000221">
    <property type="entry name" value="Multidrug ABC transporter ATP-binding protein"/>
    <property type="match status" value="1"/>
</dbReference>
<dbReference type="GO" id="GO:0006508">
    <property type="term" value="P:proteolysis"/>
    <property type="evidence" value="ECO:0007669"/>
    <property type="project" value="InterPro"/>
</dbReference>
<gene>
    <name evidence="14" type="ORF">CRD36_13995</name>
</gene>
<evidence type="ECO:0000313" key="15">
    <source>
        <dbReference type="Proteomes" id="UP000229730"/>
    </source>
</evidence>
<keyword evidence="2" id="KW-0813">Transport</keyword>
<dbReference type="EMBL" id="PDEM01000027">
    <property type="protein sequence ID" value="PHZ84025.1"/>
    <property type="molecule type" value="Genomic_DNA"/>
</dbReference>
<evidence type="ECO:0000256" key="5">
    <source>
        <dbReference type="ARBA" id="ARBA00022741"/>
    </source>
</evidence>
<dbReference type="GO" id="GO:0008233">
    <property type="term" value="F:peptidase activity"/>
    <property type="evidence" value="ECO:0007669"/>
    <property type="project" value="InterPro"/>
</dbReference>
<dbReference type="GO" id="GO:0030256">
    <property type="term" value="C:type I protein secretion system complex"/>
    <property type="evidence" value="ECO:0007669"/>
    <property type="project" value="InterPro"/>
</dbReference>
<evidence type="ECO:0000259" key="13">
    <source>
        <dbReference type="PROSITE" id="PS50990"/>
    </source>
</evidence>
<feature type="domain" description="ABC transporter" evidence="11">
    <location>
        <begin position="519"/>
        <end position="754"/>
    </location>
</feature>
<sequence length="765" mass="84670">MLGEGDEPVQGTSQGLSDKEAQQDQAQRPDTGLACLVMLLKYLGKAAEPEQIKHQRGKGNDPFSIDDILLACKQVEVKARSKAVAWKKLAKMPLPAIGRDKDGQFFIIAKIAEAAEEAVPQAEEEGGARDRSPHPKNDPSPQTKILVQSPLSQKPQILTEAEFRDLWSGDVVLMTTRAMLAGAARKFDVTWFIPAIVKYRKILYEILLASFFLQLFALMTPMFFQVVIDKVLVHKGLTTLDVMILALVVVSVFEVVVGGLRTYVFSHTTNRVDVELGAKLFRHLLALPLSYFESRRVGDSVARVRELDTIREFLTSSSVTLVIDVLFTFVFLAVMYLYSPTLLVIVLISLPCYVLVSIIVTPILRKRLEDKFQRGARNQAFLVETVTGVQTLKAMAVEPQMQRKWEENLAGYVHSGFKAAMLGNIGSQAVQFINKITTAVTLFWGATLVIEGAITVGQLVAFNMLAGRVSGPVLRLAQMWQDFQQARISVERLGDILNSPTEPTYNPNRTTLPDIKGRVEFDGVTFRYKPDGAEVLRRVSLVIPEGQVVGIVGPSGSGKSTLTKLVQRLYVPESGRVLVDGVDLAMVDPAWLRRQVGVVLQENLLFNKTVRENIALADPTIPMERVIAAAKMAGAHEFILEQAEGYDTYIDERGANLSGGQRQRIAIARALITNPRILILDEATSALDAESEEIIQENLKLIARGRTVIIIAHRLSAIKQASRILTVERGEITEDGTHAELMKQDGRYADLYKRQMRAASAEGDE</sequence>
<dbReference type="AlphaFoldDB" id="A0A2G4YP04"/>
<keyword evidence="8 10" id="KW-0472">Membrane</keyword>
<dbReference type="PROSITE" id="PS50929">
    <property type="entry name" value="ABC_TM1F"/>
    <property type="match status" value="1"/>
</dbReference>
<dbReference type="GO" id="GO:0016887">
    <property type="term" value="F:ATP hydrolysis activity"/>
    <property type="evidence" value="ECO:0007669"/>
    <property type="project" value="InterPro"/>
</dbReference>
<dbReference type="OrthoDB" id="9808328at2"/>
<dbReference type="NCBIfam" id="TIGR01846">
    <property type="entry name" value="type_I_sec_HlyB"/>
    <property type="match status" value="1"/>
</dbReference>
<evidence type="ECO:0000256" key="3">
    <source>
        <dbReference type="ARBA" id="ARBA00022475"/>
    </source>
</evidence>
<dbReference type="Gene3D" id="3.40.50.300">
    <property type="entry name" value="P-loop containing nucleotide triphosphate hydrolases"/>
    <property type="match status" value="1"/>
</dbReference>
<proteinExistence type="predicted"/>
<organism evidence="14 15">
    <name type="scientific">Paremcibacter congregatus</name>
    <dbReference type="NCBI Taxonomy" id="2043170"/>
    <lineage>
        <taxon>Bacteria</taxon>
        <taxon>Pseudomonadati</taxon>
        <taxon>Pseudomonadota</taxon>
        <taxon>Alphaproteobacteria</taxon>
        <taxon>Emcibacterales</taxon>
        <taxon>Emcibacteraceae</taxon>
        <taxon>Paremcibacter</taxon>
    </lineage>
</organism>
<comment type="subcellular location">
    <subcellularLocation>
        <location evidence="1">Cell membrane</location>
        <topology evidence="1">Multi-pass membrane protein</topology>
    </subcellularLocation>
</comment>
<dbReference type="InterPro" id="IPR003593">
    <property type="entry name" value="AAA+_ATPase"/>
</dbReference>
<dbReference type="RefSeq" id="WP_099474334.1">
    <property type="nucleotide sequence ID" value="NZ_CP041025.1"/>
</dbReference>
<dbReference type="PROSITE" id="PS50990">
    <property type="entry name" value="PEPTIDASE_C39"/>
    <property type="match status" value="1"/>
</dbReference>
<evidence type="ECO:0000256" key="7">
    <source>
        <dbReference type="ARBA" id="ARBA00022989"/>
    </source>
</evidence>
<name>A0A2G4YP04_9PROT</name>
<dbReference type="InParanoid" id="A0A2G4YP04"/>
<keyword evidence="4 10" id="KW-0812">Transmembrane</keyword>
<feature type="region of interest" description="Disordered" evidence="9">
    <location>
        <begin position="1"/>
        <end position="28"/>
    </location>
</feature>
<dbReference type="PROSITE" id="PS00211">
    <property type="entry name" value="ABC_TRANSPORTER_1"/>
    <property type="match status" value="1"/>
</dbReference>
<dbReference type="GO" id="GO:0140359">
    <property type="term" value="F:ABC-type transporter activity"/>
    <property type="evidence" value="ECO:0007669"/>
    <property type="project" value="InterPro"/>
</dbReference>
<dbReference type="InterPro" id="IPR039421">
    <property type="entry name" value="Type_1_exporter"/>
</dbReference>
<dbReference type="InterPro" id="IPR010132">
    <property type="entry name" value="ATPase_T1SS_HlyB"/>
</dbReference>
<feature type="transmembrane region" description="Helical" evidence="10">
    <location>
        <begin position="313"/>
        <end position="336"/>
    </location>
</feature>
<dbReference type="Gene3D" id="3.90.70.10">
    <property type="entry name" value="Cysteine proteinases"/>
    <property type="match status" value="1"/>
</dbReference>
<dbReference type="CDD" id="cd18588">
    <property type="entry name" value="ABC_6TM_CyaB_HlyB_like"/>
    <property type="match status" value="1"/>
</dbReference>
<comment type="caution">
    <text evidence="14">The sequence shown here is derived from an EMBL/GenBank/DDBJ whole genome shotgun (WGS) entry which is preliminary data.</text>
</comment>
<dbReference type="PROSITE" id="PS50893">
    <property type="entry name" value="ABC_TRANSPORTER_2"/>
    <property type="match status" value="1"/>
</dbReference>
<dbReference type="InterPro" id="IPR003439">
    <property type="entry name" value="ABC_transporter-like_ATP-bd"/>
</dbReference>
<accession>A0A2G4YP04</accession>
<keyword evidence="15" id="KW-1185">Reference proteome</keyword>
<dbReference type="InterPro" id="IPR011527">
    <property type="entry name" value="ABC1_TM_dom"/>
</dbReference>
<evidence type="ECO:0000256" key="4">
    <source>
        <dbReference type="ARBA" id="ARBA00022692"/>
    </source>
</evidence>
<keyword evidence="3" id="KW-1003">Cell membrane</keyword>
<dbReference type="GO" id="GO:0005886">
    <property type="term" value="C:plasma membrane"/>
    <property type="evidence" value="ECO:0007669"/>
    <property type="project" value="UniProtKB-SubCell"/>
</dbReference>
<feature type="region of interest" description="Disordered" evidence="9">
    <location>
        <begin position="119"/>
        <end position="144"/>
    </location>
</feature>
<dbReference type="SMART" id="SM00382">
    <property type="entry name" value="AAA"/>
    <property type="match status" value="1"/>
</dbReference>
<keyword evidence="6" id="KW-0067">ATP-binding</keyword>
<evidence type="ECO:0000256" key="9">
    <source>
        <dbReference type="SAM" id="MobiDB-lite"/>
    </source>
</evidence>
<dbReference type="PANTHER" id="PTHR24221">
    <property type="entry name" value="ATP-BINDING CASSETTE SUB-FAMILY B"/>
    <property type="match status" value="1"/>
</dbReference>
<dbReference type="SUPFAM" id="SSF90123">
    <property type="entry name" value="ABC transporter transmembrane region"/>
    <property type="match status" value="1"/>
</dbReference>
<dbReference type="FunFam" id="1.20.1560.10:FF:000056">
    <property type="entry name" value="Alpha-hemolysin translocation ATP-binding protein HlyB"/>
    <property type="match status" value="1"/>
</dbReference>
<dbReference type="Pfam" id="PF00005">
    <property type="entry name" value="ABC_tran"/>
    <property type="match status" value="1"/>
</dbReference>
<reference evidence="14 15" key="1">
    <citation type="submission" date="2017-10" db="EMBL/GenBank/DDBJ databases">
        <title>Frigbacter circumglobatus gen. nov. sp. nov., isolated from sediment cultured in situ.</title>
        <authorList>
            <person name="Zhao Z."/>
        </authorList>
    </citation>
    <scope>NUCLEOTIDE SEQUENCE [LARGE SCALE GENOMIC DNA]</scope>
    <source>
        <strain evidence="14 15">ZYL</strain>
    </source>
</reference>
<evidence type="ECO:0000259" key="12">
    <source>
        <dbReference type="PROSITE" id="PS50929"/>
    </source>
</evidence>
<dbReference type="InterPro" id="IPR027417">
    <property type="entry name" value="P-loop_NTPase"/>
</dbReference>